<evidence type="ECO:0008006" key="3">
    <source>
        <dbReference type="Google" id="ProtNLM"/>
    </source>
</evidence>
<organism evidence="1 2">
    <name type="scientific">Pleurostoma richardsiae</name>
    <dbReference type="NCBI Taxonomy" id="41990"/>
    <lineage>
        <taxon>Eukaryota</taxon>
        <taxon>Fungi</taxon>
        <taxon>Dikarya</taxon>
        <taxon>Ascomycota</taxon>
        <taxon>Pezizomycotina</taxon>
        <taxon>Sordariomycetes</taxon>
        <taxon>Sordariomycetidae</taxon>
        <taxon>Calosphaeriales</taxon>
        <taxon>Pleurostomataceae</taxon>
        <taxon>Pleurostoma</taxon>
    </lineage>
</organism>
<reference evidence="1" key="1">
    <citation type="submission" date="2022-07" db="EMBL/GenBank/DDBJ databases">
        <title>Fungi with potential for degradation of polypropylene.</title>
        <authorList>
            <person name="Gostincar C."/>
        </authorList>
    </citation>
    <scope>NUCLEOTIDE SEQUENCE</scope>
    <source>
        <strain evidence="1">EXF-13308</strain>
    </source>
</reference>
<gene>
    <name evidence="1" type="ORF">NKR23_g12370</name>
</gene>
<accession>A0AA38R0B6</accession>
<proteinExistence type="predicted"/>
<dbReference type="EMBL" id="JANBVO010000112">
    <property type="protein sequence ID" value="KAJ9130032.1"/>
    <property type="molecule type" value="Genomic_DNA"/>
</dbReference>
<keyword evidence="2" id="KW-1185">Reference proteome</keyword>
<name>A0AA38R0B6_9PEZI</name>
<sequence>MVEAGFADLGFRYQHAPCPQQEDGSSCGLMVIRNAALRMNGQEVGNSDDKVDPGRVLRQLIGLLQTGLESNALRPKMAVRRSKRKVS</sequence>
<evidence type="ECO:0000313" key="2">
    <source>
        <dbReference type="Proteomes" id="UP001174694"/>
    </source>
</evidence>
<comment type="caution">
    <text evidence="1">The sequence shown here is derived from an EMBL/GenBank/DDBJ whole genome shotgun (WGS) entry which is preliminary data.</text>
</comment>
<dbReference type="AlphaFoldDB" id="A0AA38R0B6"/>
<evidence type="ECO:0000313" key="1">
    <source>
        <dbReference type="EMBL" id="KAJ9130032.1"/>
    </source>
</evidence>
<dbReference type="Proteomes" id="UP001174694">
    <property type="component" value="Unassembled WGS sequence"/>
</dbReference>
<protein>
    <recommendedName>
        <fullName evidence="3">Ubiquitin-like protease family profile domain-containing protein</fullName>
    </recommendedName>
</protein>